<feature type="transmembrane region" description="Helical" evidence="2">
    <location>
        <begin position="62"/>
        <end position="84"/>
    </location>
</feature>
<feature type="transmembrane region" description="Helical" evidence="2">
    <location>
        <begin position="124"/>
        <end position="149"/>
    </location>
</feature>
<feature type="transmembrane region" description="Helical" evidence="2">
    <location>
        <begin position="91"/>
        <end position="112"/>
    </location>
</feature>
<dbReference type="AlphaFoldDB" id="A0A4R7J294"/>
<dbReference type="RefSeq" id="WP_133755563.1">
    <property type="nucleotide sequence ID" value="NZ_SOAW01000002.1"/>
</dbReference>
<proteinExistence type="predicted"/>
<organism evidence="3 4">
    <name type="scientific">Naumannella halotolerans</name>
    <dbReference type="NCBI Taxonomy" id="993414"/>
    <lineage>
        <taxon>Bacteria</taxon>
        <taxon>Bacillati</taxon>
        <taxon>Actinomycetota</taxon>
        <taxon>Actinomycetes</taxon>
        <taxon>Propionibacteriales</taxon>
        <taxon>Propionibacteriaceae</taxon>
        <taxon>Naumannella</taxon>
    </lineage>
</organism>
<evidence type="ECO:0000256" key="1">
    <source>
        <dbReference type="SAM" id="MobiDB-lite"/>
    </source>
</evidence>
<keyword evidence="2" id="KW-1133">Transmembrane helix</keyword>
<keyword evidence="2" id="KW-0812">Transmembrane</keyword>
<sequence>MTSEHPHQRGAYSRQRAVPDSSQAPLSWPRLVSRMVIGSAIGQVLGYLLSGFALVATGNSTGAVGLLINLIGGILGGLAAGLLAPRRGRPLAAMVGVCAGVTLVIGGALTLMSTMASPAINPPAIGWTLLGLLLTVVGAAAAAAAVWVLRSRRG</sequence>
<dbReference type="EMBL" id="SOAW01000002">
    <property type="protein sequence ID" value="TDT31270.1"/>
    <property type="molecule type" value="Genomic_DNA"/>
</dbReference>
<dbReference type="Proteomes" id="UP000295371">
    <property type="component" value="Unassembled WGS sequence"/>
</dbReference>
<evidence type="ECO:0000256" key="2">
    <source>
        <dbReference type="SAM" id="Phobius"/>
    </source>
</evidence>
<reference evidence="3 4" key="1">
    <citation type="submission" date="2019-03" db="EMBL/GenBank/DDBJ databases">
        <title>Genomic Encyclopedia of Archaeal and Bacterial Type Strains, Phase II (KMG-II): from individual species to whole genera.</title>
        <authorList>
            <person name="Goeker M."/>
        </authorList>
    </citation>
    <scope>NUCLEOTIDE SEQUENCE [LARGE SCALE GENOMIC DNA]</scope>
    <source>
        <strain evidence="3 4">DSM 24323</strain>
    </source>
</reference>
<evidence type="ECO:0000313" key="4">
    <source>
        <dbReference type="Proteomes" id="UP000295371"/>
    </source>
</evidence>
<feature type="transmembrane region" description="Helical" evidence="2">
    <location>
        <begin position="35"/>
        <end position="56"/>
    </location>
</feature>
<protein>
    <submittedName>
        <fullName evidence="3">Fluoride ion exporter CrcB/FEX</fullName>
    </submittedName>
</protein>
<feature type="region of interest" description="Disordered" evidence="1">
    <location>
        <begin position="1"/>
        <end position="23"/>
    </location>
</feature>
<accession>A0A4R7J294</accession>
<keyword evidence="2" id="KW-0472">Membrane</keyword>
<evidence type="ECO:0000313" key="3">
    <source>
        <dbReference type="EMBL" id="TDT31270.1"/>
    </source>
</evidence>
<keyword evidence="4" id="KW-1185">Reference proteome</keyword>
<gene>
    <name evidence="3" type="ORF">CLV29_2685</name>
</gene>
<comment type="caution">
    <text evidence="3">The sequence shown here is derived from an EMBL/GenBank/DDBJ whole genome shotgun (WGS) entry which is preliminary data.</text>
</comment>
<name>A0A4R7J294_9ACTN</name>